<evidence type="ECO:0000313" key="3">
    <source>
        <dbReference type="EMBL" id="OEJ29938.1"/>
    </source>
</evidence>
<reference evidence="3 4" key="1">
    <citation type="submission" date="2016-08" db="EMBL/GenBank/DDBJ databases">
        <title>Complete genome sequence of Streptomyces agglomeratus strain 6-3-2, a novel anti-MRSA actinomycete isolated from Wuli of Tebit, China.</title>
        <authorList>
            <person name="Chen X."/>
        </authorList>
    </citation>
    <scope>NUCLEOTIDE SEQUENCE [LARGE SCALE GENOMIC DNA]</scope>
    <source>
        <strain evidence="3 4">6-3-2</strain>
    </source>
</reference>
<protein>
    <recommendedName>
        <fullName evidence="2">Thioesterase domain-containing protein</fullName>
    </recommendedName>
</protein>
<keyword evidence="4" id="KW-1185">Reference proteome</keyword>
<name>A0A1E5PK54_9ACTN</name>
<evidence type="ECO:0000259" key="2">
    <source>
        <dbReference type="Pfam" id="PF00975"/>
    </source>
</evidence>
<evidence type="ECO:0000256" key="1">
    <source>
        <dbReference type="ARBA" id="ARBA00007169"/>
    </source>
</evidence>
<dbReference type="OrthoDB" id="8480037at2"/>
<sequence>MASLTDRPAAALRLLCLPPAGCGPSFYRPWAEHLPESVDLWAVRLPGRGALADHASLTDPHHTTTAIADLIHQNDDDRPFALFGHSLGSLLAYETTRTLVRARHRTPVLLALSALPAPHLDTFVTALSAVLLDGRQGAARLLGPIPDELLNEPQILAAAYTPILADLLLALQYRHQPEPLLDLPVAVYGGQDDPIAPMERLRTWGDLTTQPVSPQLFPGAHSYPDQQIRALTDRLCKDLHAAARYTVATP</sequence>
<proteinExistence type="inferred from homology"/>
<gene>
    <name evidence="3" type="ORF">AS594_35035</name>
</gene>
<dbReference type="Gene3D" id="3.40.50.1820">
    <property type="entry name" value="alpha/beta hydrolase"/>
    <property type="match status" value="1"/>
</dbReference>
<dbReference type="PANTHER" id="PTHR11487:SF0">
    <property type="entry name" value="S-ACYL FATTY ACID SYNTHASE THIOESTERASE, MEDIUM CHAIN"/>
    <property type="match status" value="1"/>
</dbReference>
<dbReference type="Pfam" id="PF00975">
    <property type="entry name" value="Thioesterase"/>
    <property type="match status" value="1"/>
</dbReference>
<dbReference type="PANTHER" id="PTHR11487">
    <property type="entry name" value="THIOESTERASE"/>
    <property type="match status" value="1"/>
</dbReference>
<comment type="caution">
    <text evidence="3">The sequence shown here is derived from an EMBL/GenBank/DDBJ whole genome shotgun (WGS) entry which is preliminary data.</text>
</comment>
<dbReference type="AlphaFoldDB" id="A0A1E5PK54"/>
<organism evidence="3 4">
    <name type="scientific">Streptomyces agglomeratus</name>
    <dbReference type="NCBI Taxonomy" id="285458"/>
    <lineage>
        <taxon>Bacteria</taxon>
        <taxon>Bacillati</taxon>
        <taxon>Actinomycetota</taxon>
        <taxon>Actinomycetes</taxon>
        <taxon>Kitasatosporales</taxon>
        <taxon>Streptomycetaceae</taxon>
        <taxon>Streptomyces</taxon>
    </lineage>
</organism>
<dbReference type="InterPro" id="IPR029058">
    <property type="entry name" value="AB_hydrolase_fold"/>
</dbReference>
<dbReference type="STRING" id="285458.BGM19_01470"/>
<comment type="similarity">
    <text evidence="1">Belongs to the thioesterase family.</text>
</comment>
<dbReference type="GO" id="GO:0008610">
    <property type="term" value="P:lipid biosynthetic process"/>
    <property type="evidence" value="ECO:0007669"/>
    <property type="project" value="TreeGrafter"/>
</dbReference>
<dbReference type="EMBL" id="MEHJ01000001">
    <property type="protein sequence ID" value="OEJ29938.1"/>
    <property type="molecule type" value="Genomic_DNA"/>
</dbReference>
<feature type="domain" description="Thioesterase" evidence="2">
    <location>
        <begin position="13"/>
        <end position="240"/>
    </location>
</feature>
<accession>A0A1E5PK54</accession>
<dbReference type="InterPro" id="IPR001031">
    <property type="entry name" value="Thioesterase"/>
</dbReference>
<evidence type="ECO:0000313" key="4">
    <source>
        <dbReference type="Proteomes" id="UP000095759"/>
    </source>
</evidence>
<dbReference type="InterPro" id="IPR012223">
    <property type="entry name" value="TEII"/>
</dbReference>
<dbReference type="Proteomes" id="UP000095759">
    <property type="component" value="Unassembled WGS sequence"/>
</dbReference>
<dbReference type="SUPFAM" id="SSF53474">
    <property type="entry name" value="alpha/beta-Hydrolases"/>
    <property type="match status" value="1"/>
</dbReference>